<evidence type="ECO:0000256" key="2">
    <source>
        <dbReference type="ARBA" id="ARBA00022448"/>
    </source>
</evidence>
<dbReference type="EMBL" id="CP053069">
    <property type="protein sequence ID" value="QJR12393.1"/>
    <property type="molecule type" value="Genomic_DNA"/>
</dbReference>
<dbReference type="PANTHER" id="PTHR30290">
    <property type="entry name" value="PERIPLASMIC BINDING COMPONENT OF ABC TRANSPORTER"/>
    <property type="match status" value="1"/>
</dbReference>
<name>A0A6M4H163_9PROT</name>
<keyword evidence="7" id="KW-1185">Reference proteome</keyword>
<gene>
    <name evidence="6" type="primary">hbpA_9</name>
    <name evidence="6" type="ORF">DSM104443_03479</name>
</gene>
<dbReference type="RefSeq" id="WP_171094558.1">
    <property type="nucleotide sequence ID" value="NZ_CP053069.1"/>
</dbReference>
<proteinExistence type="inferred from homology"/>
<keyword evidence="2" id="KW-0813">Transport</keyword>
<feature type="chain" id="PRO_5027112782" evidence="4">
    <location>
        <begin position="25"/>
        <end position="526"/>
    </location>
</feature>
<feature type="signal peptide" evidence="4">
    <location>
        <begin position="1"/>
        <end position="24"/>
    </location>
</feature>
<dbReference type="GO" id="GO:0043190">
    <property type="term" value="C:ATP-binding cassette (ABC) transporter complex"/>
    <property type="evidence" value="ECO:0007669"/>
    <property type="project" value="InterPro"/>
</dbReference>
<protein>
    <submittedName>
        <fullName evidence="6">Heme-binding protein A</fullName>
    </submittedName>
</protein>
<evidence type="ECO:0000259" key="5">
    <source>
        <dbReference type="Pfam" id="PF00496"/>
    </source>
</evidence>
<dbReference type="InterPro" id="IPR000914">
    <property type="entry name" value="SBP_5_dom"/>
</dbReference>
<dbReference type="InterPro" id="IPR039424">
    <property type="entry name" value="SBP_5"/>
</dbReference>
<dbReference type="Proteomes" id="UP000501534">
    <property type="component" value="Chromosome"/>
</dbReference>
<organism evidence="6 7">
    <name type="scientific">Usitatibacter rugosus</name>
    <dbReference type="NCBI Taxonomy" id="2732067"/>
    <lineage>
        <taxon>Bacteria</taxon>
        <taxon>Pseudomonadati</taxon>
        <taxon>Pseudomonadota</taxon>
        <taxon>Betaproteobacteria</taxon>
        <taxon>Nitrosomonadales</taxon>
        <taxon>Usitatibacteraceae</taxon>
        <taxon>Usitatibacter</taxon>
    </lineage>
</organism>
<dbReference type="Gene3D" id="3.40.190.10">
    <property type="entry name" value="Periplasmic binding protein-like II"/>
    <property type="match status" value="1"/>
</dbReference>
<evidence type="ECO:0000256" key="4">
    <source>
        <dbReference type="SAM" id="SignalP"/>
    </source>
</evidence>
<evidence type="ECO:0000313" key="6">
    <source>
        <dbReference type="EMBL" id="QJR12393.1"/>
    </source>
</evidence>
<evidence type="ECO:0000256" key="1">
    <source>
        <dbReference type="ARBA" id="ARBA00005695"/>
    </source>
</evidence>
<keyword evidence="3 4" id="KW-0732">Signal</keyword>
<dbReference type="GO" id="GO:1904680">
    <property type="term" value="F:peptide transmembrane transporter activity"/>
    <property type="evidence" value="ECO:0007669"/>
    <property type="project" value="TreeGrafter"/>
</dbReference>
<dbReference type="KEGG" id="uru:DSM104443_03479"/>
<reference evidence="6 7" key="1">
    <citation type="submission" date="2020-04" db="EMBL/GenBank/DDBJ databases">
        <title>Usitatibacter rugosus gen. nov., sp. nov. and Usitatibacter palustris sp. nov., novel members of Usitatibacteraceae fam. nov. within the order Nitrosomonadales isolated from soil.</title>
        <authorList>
            <person name="Huber K.J."/>
            <person name="Neumann-Schaal M."/>
            <person name="Geppert A."/>
            <person name="Luckner M."/>
            <person name="Wanner G."/>
            <person name="Overmann J."/>
        </authorList>
    </citation>
    <scope>NUCLEOTIDE SEQUENCE [LARGE SCALE GENOMIC DNA]</scope>
    <source>
        <strain evidence="6 7">0125_3</strain>
    </source>
</reference>
<sequence length="526" mass="58702">MKTATVRAAIAAAVALACAFGAEAKTFRFSSQGDITTIDPHGNNEGFTNAFLDNIYDPLVTRGKDLKVEGALAVSWQQVNPTTMRFKLRPNVKFHDGTPFNADDVVFTFQRALSDTSNFKPYLAGVKEAKKVDDLTVDVLTEGPAPALLGQLTEIRVMSKAWCTKHNVLKPQDYKNKEETFASRNGNGTGPFILRTREADVKTVAVLNSNWWGKREGNVTEIVYQPIKSDATRLAALISGEIDFVLDPPPQDVPRLRQDAKIKVLEGNENRTIFFGMDQFRDELQYSSVKGKNPFKDQRVRKAVQLAIDVQAIKSQVMRGLSVPTGIMFAPQVDGYPKDLDVPVKPDREAAKKLLAEAGYPQGFEVTLDCPNNRYVADEKICVAAAGMLAQVNIKVKVNSMPRATYFQKIQLLDTSFYMLGWGVPTFDSQYALQSLMRTRIEKTADGDYNLGRYSNAKVDAAIDKLKTEIDPKKRADLAREITILHRDDVGHIPLHHQVIPWAMRSNVFAVHRADNRVSVKWVNIQ</sequence>
<dbReference type="Pfam" id="PF00496">
    <property type="entry name" value="SBP_bac_5"/>
    <property type="match status" value="1"/>
</dbReference>
<dbReference type="InterPro" id="IPR030678">
    <property type="entry name" value="Peptide/Ni-bd"/>
</dbReference>
<evidence type="ECO:0000313" key="7">
    <source>
        <dbReference type="Proteomes" id="UP000501534"/>
    </source>
</evidence>
<feature type="domain" description="Solute-binding protein family 5" evidence="5">
    <location>
        <begin position="67"/>
        <end position="437"/>
    </location>
</feature>
<dbReference type="CDD" id="cd08498">
    <property type="entry name" value="PBP2_NikA_DppA_OppA_like_2"/>
    <property type="match status" value="1"/>
</dbReference>
<comment type="similarity">
    <text evidence="1">Belongs to the bacterial solute-binding protein 5 family.</text>
</comment>
<dbReference type="SUPFAM" id="SSF53850">
    <property type="entry name" value="Periplasmic binding protein-like II"/>
    <property type="match status" value="1"/>
</dbReference>
<dbReference type="AlphaFoldDB" id="A0A6M4H163"/>
<dbReference type="Gene3D" id="3.90.76.10">
    <property type="entry name" value="Dipeptide-binding Protein, Domain 1"/>
    <property type="match status" value="1"/>
</dbReference>
<dbReference type="Gene3D" id="3.10.105.10">
    <property type="entry name" value="Dipeptide-binding Protein, Domain 3"/>
    <property type="match status" value="1"/>
</dbReference>
<dbReference type="PROSITE" id="PS51257">
    <property type="entry name" value="PROKAR_LIPOPROTEIN"/>
    <property type="match status" value="1"/>
</dbReference>
<dbReference type="GO" id="GO:0015833">
    <property type="term" value="P:peptide transport"/>
    <property type="evidence" value="ECO:0007669"/>
    <property type="project" value="TreeGrafter"/>
</dbReference>
<dbReference type="GO" id="GO:0030288">
    <property type="term" value="C:outer membrane-bounded periplasmic space"/>
    <property type="evidence" value="ECO:0007669"/>
    <property type="project" value="UniProtKB-ARBA"/>
</dbReference>
<accession>A0A6M4H163</accession>
<dbReference type="PIRSF" id="PIRSF002741">
    <property type="entry name" value="MppA"/>
    <property type="match status" value="1"/>
</dbReference>
<dbReference type="PANTHER" id="PTHR30290:SF9">
    <property type="entry name" value="OLIGOPEPTIDE-BINDING PROTEIN APPA"/>
    <property type="match status" value="1"/>
</dbReference>
<evidence type="ECO:0000256" key="3">
    <source>
        <dbReference type="ARBA" id="ARBA00022729"/>
    </source>
</evidence>